<dbReference type="AlphaFoldDB" id="A0A2T6APK9"/>
<dbReference type="EMBL" id="QBKP01000020">
    <property type="protein sequence ID" value="PTX45764.1"/>
    <property type="molecule type" value="Genomic_DNA"/>
</dbReference>
<reference evidence="2 3" key="1">
    <citation type="submission" date="2018-04" db="EMBL/GenBank/DDBJ databases">
        <title>Genomic Encyclopedia of Archaeal and Bacterial Type Strains, Phase II (KMG-II): from individual species to whole genera.</title>
        <authorList>
            <person name="Goeker M."/>
        </authorList>
    </citation>
    <scope>NUCLEOTIDE SEQUENCE [LARGE SCALE GENOMIC DNA]</scope>
    <source>
        <strain evidence="2 3">DSM 21823</strain>
    </source>
</reference>
<feature type="region of interest" description="Disordered" evidence="1">
    <location>
        <begin position="91"/>
        <end position="117"/>
    </location>
</feature>
<accession>A0A2T6APK9</accession>
<name>A0A2T6APK9_9RHOB</name>
<gene>
    <name evidence="2" type="ORF">C8N34_1204</name>
</gene>
<proteinExistence type="predicted"/>
<dbReference type="RefSeq" id="WP_054303837.1">
    <property type="nucleotide sequence ID" value="NZ_QBKP01000020.1"/>
</dbReference>
<protein>
    <submittedName>
        <fullName evidence="2">Uncharacterized protein</fullName>
    </submittedName>
</protein>
<evidence type="ECO:0000256" key="1">
    <source>
        <dbReference type="SAM" id="MobiDB-lite"/>
    </source>
</evidence>
<dbReference type="Proteomes" id="UP000244224">
    <property type="component" value="Unassembled WGS sequence"/>
</dbReference>
<sequence>MSALRPLFLTLMVLMVLPWGAYAGVGGSWAHLHGHGTAVTTAPVTPVIERARHNCRTATLPGAPCGTDLAPPPAETGLVAPDWRGAVAARSAAWHNSHPSRPPVRPPRLLLKHLPRA</sequence>
<evidence type="ECO:0000313" key="3">
    <source>
        <dbReference type="Proteomes" id="UP000244224"/>
    </source>
</evidence>
<comment type="caution">
    <text evidence="2">The sequence shown here is derived from an EMBL/GenBank/DDBJ whole genome shotgun (WGS) entry which is preliminary data.</text>
</comment>
<evidence type="ECO:0000313" key="2">
    <source>
        <dbReference type="EMBL" id="PTX45764.1"/>
    </source>
</evidence>
<organism evidence="2 3">
    <name type="scientific">Gemmobacter caeni</name>
    <dbReference type="NCBI Taxonomy" id="589035"/>
    <lineage>
        <taxon>Bacteria</taxon>
        <taxon>Pseudomonadati</taxon>
        <taxon>Pseudomonadota</taxon>
        <taxon>Alphaproteobacteria</taxon>
        <taxon>Rhodobacterales</taxon>
        <taxon>Paracoccaceae</taxon>
        <taxon>Gemmobacter</taxon>
    </lineage>
</organism>
<dbReference type="OrthoDB" id="7727842at2"/>
<keyword evidence="3" id="KW-1185">Reference proteome</keyword>